<dbReference type="CDD" id="cd11524">
    <property type="entry name" value="SYLF"/>
    <property type="match status" value="1"/>
</dbReference>
<organism evidence="3 4">
    <name type="scientific">Verticillium nonalfalfae</name>
    <dbReference type="NCBI Taxonomy" id="1051616"/>
    <lineage>
        <taxon>Eukaryota</taxon>
        <taxon>Fungi</taxon>
        <taxon>Dikarya</taxon>
        <taxon>Ascomycota</taxon>
        <taxon>Pezizomycotina</taxon>
        <taxon>Sordariomycetes</taxon>
        <taxon>Hypocreomycetidae</taxon>
        <taxon>Glomerellales</taxon>
        <taxon>Plectosphaerellaceae</taxon>
        <taxon>Verticillium</taxon>
    </lineage>
</organism>
<feature type="region of interest" description="Disordered" evidence="1">
    <location>
        <begin position="406"/>
        <end position="449"/>
    </location>
</feature>
<feature type="compositionally biased region" description="Low complexity" evidence="1">
    <location>
        <begin position="38"/>
        <end position="52"/>
    </location>
</feature>
<dbReference type="AlphaFoldDB" id="A0A3M9XWW5"/>
<sequence>MSSNPEKPPLSGQVPDQNQEPYYPTPAASGLPPASFGQPTQSSQHPQQPQQSDLPPAYPSNEQHAAPTEKGAAVPASQTTQQNAPYFPPPPPGPPPTHTDTGLSAASSNPSQFYKSSNDYEGPAPPLPGPRPSQQGVHDEKTVPAYNPAQPHFAPPPGQAAAAAAAATSSDHHHQHQQPPAYASNAPSSAAPGAVAADGKKPHRSWGDRLAQMGSKAAIPINALANKMGSQSFLPTTMDRECEKAAQILKSFCKEGITSDHVEEKPLHEATPVDPKNKEKEKAPRKRTGAIVKIPSKVIAKAQGLAIFTTARMGFQFSGATGSGVLIARRADGSWSPPSGIQVHALGAGFMIGVDIYDCVCVINTQEALKAFMSTRVSLGPDVAVTAGPYGAGGVLDFGTGYSGGRKSDEQQRLAEEQAAQKKAEEEKLQAEGLKPGEKPSNQRRSSSRSFKPVFTYVKSRGFYAGIQVDGTIITERREANAAFYQQQQVSVEQILRGDVPPTGAWMAGSRALYDALRVAETQQPLPEANLPPPAPVPAEPQVAHGPIATGQTPVVGQTQGVAGQHVHDPAAHGTGSQYGGPPHMTGAGGAAGADEALPGYVDDGVKRPGVGDQKVQYQ</sequence>
<dbReference type="InterPro" id="IPR051702">
    <property type="entry name" value="SH3_domain_YSC84-like"/>
</dbReference>
<feature type="compositionally biased region" description="Low complexity" evidence="1">
    <location>
        <begin position="177"/>
        <end position="197"/>
    </location>
</feature>
<feature type="domain" description="Ysc84 actin-binding" evidence="2">
    <location>
        <begin position="344"/>
        <end position="518"/>
    </location>
</feature>
<dbReference type="STRING" id="1051616.A0A3M9XWW5"/>
<feature type="compositionally biased region" description="Polar residues" evidence="1">
    <location>
        <begin position="98"/>
        <end position="119"/>
    </location>
</feature>
<reference evidence="3 4" key="1">
    <citation type="submission" date="2018-10" db="EMBL/GenBank/DDBJ databases">
        <title>Genome sequence of Verticillium nonalfalfae VnAa140.</title>
        <authorList>
            <person name="Stajich J.E."/>
            <person name="Kasson M.T."/>
        </authorList>
    </citation>
    <scope>NUCLEOTIDE SEQUENCE [LARGE SCALE GENOMIC DNA]</scope>
    <source>
        <strain evidence="3 4">VnAa140</strain>
    </source>
</reference>
<feature type="region of interest" description="Disordered" evidence="1">
    <location>
        <begin position="560"/>
        <end position="619"/>
    </location>
</feature>
<feature type="compositionally biased region" description="Low complexity" evidence="1">
    <location>
        <begin position="159"/>
        <end position="169"/>
    </location>
</feature>
<dbReference type="InterPro" id="IPR007461">
    <property type="entry name" value="Ysc84_actin-binding"/>
</dbReference>
<dbReference type="PANTHER" id="PTHR15629">
    <property type="entry name" value="SH3YL1 PROTEIN"/>
    <property type="match status" value="1"/>
</dbReference>
<dbReference type="RefSeq" id="XP_028490543.1">
    <property type="nucleotide sequence ID" value="XM_028637914.1"/>
</dbReference>
<keyword evidence="4" id="KW-1185">Reference proteome</keyword>
<evidence type="ECO:0000256" key="1">
    <source>
        <dbReference type="SAM" id="MobiDB-lite"/>
    </source>
</evidence>
<dbReference type="GO" id="GO:0035091">
    <property type="term" value="F:phosphatidylinositol binding"/>
    <property type="evidence" value="ECO:0007669"/>
    <property type="project" value="TreeGrafter"/>
</dbReference>
<evidence type="ECO:0000313" key="4">
    <source>
        <dbReference type="Proteomes" id="UP000267145"/>
    </source>
</evidence>
<evidence type="ECO:0000259" key="2">
    <source>
        <dbReference type="Pfam" id="PF04366"/>
    </source>
</evidence>
<comment type="caution">
    <text evidence="3">The sequence shown here is derived from an EMBL/GenBank/DDBJ whole genome shotgun (WGS) entry which is preliminary data.</text>
</comment>
<dbReference type="EMBL" id="RBVV01000207">
    <property type="protein sequence ID" value="RNJ52385.1"/>
    <property type="molecule type" value="Genomic_DNA"/>
</dbReference>
<dbReference type="GeneID" id="39607416"/>
<protein>
    <recommendedName>
        <fullName evidence="2">Ysc84 actin-binding domain-containing protein</fullName>
    </recommendedName>
</protein>
<evidence type="ECO:0000313" key="3">
    <source>
        <dbReference type="EMBL" id="RNJ52385.1"/>
    </source>
</evidence>
<dbReference type="Pfam" id="PF04366">
    <property type="entry name" value="Ysc84"/>
    <property type="match status" value="1"/>
</dbReference>
<dbReference type="PANTHER" id="PTHR15629:SF8">
    <property type="entry name" value="DUF500 DOMAIN PROTEIN (AFU_ORTHOLOGUE AFUA_5G07310)"/>
    <property type="match status" value="1"/>
</dbReference>
<feature type="region of interest" description="Disordered" evidence="1">
    <location>
        <begin position="263"/>
        <end position="287"/>
    </location>
</feature>
<accession>A0A3M9XWW5</accession>
<proteinExistence type="predicted"/>
<gene>
    <name evidence="3" type="ORF">D7B24_003727</name>
</gene>
<name>A0A3M9XWW5_9PEZI</name>
<dbReference type="Proteomes" id="UP000267145">
    <property type="component" value="Unassembled WGS sequence"/>
</dbReference>
<feature type="compositionally biased region" description="Pro residues" evidence="1">
    <location>
        <begin position="86"/>
        <end position="97"/>
    </location>
</feature>
<feature type="region of interest" description="Disordered" evidence="1">
    <location>
        <begin position="1"/>
        <end position="207"/>
    </location>
</feature>
<feature type="compositionally biased region" description="Basic and acidic residues" evidence="1">
    <location>
        <begin position="406"/>
        <end position="438"/>
    </location>
</feature>